<evidence type="ECO:0000256" key="1">
    <source>
        <dbReference type="SAM" id="MobiDB-lite"/>
    </source>
</evidence>
<reference evidence="2 3" key="2">
    <citation type="submission" date="2018-11" db="EMBL/GenBank/DDBJ databases">
        <authorList>
            <consortium name="Pathogen Informatics"/>
        </authorList>
    </citation>
    <scope>NUCLEOTIDE SEQUENCE [LARGE SCALE GENOMIC DNA]</scope>
</reference>
<organism evidence="4">
    <name type="scientific">Hydatigena taeniaeformis</name>
    <name type="common">Feline tapeworm</name>
    <name type="synonym">Taenia taeniaeformis</name>
    <dbReference type="NCBI Taxonomy" id="6205"/>
    <lineage>
        <taxon>Eukaryota</taxon>
        <taxon>Metazoa</taxon>
        <taxon>Spiralia</taxon>
        <taxon>Lophotrochozoa</taxon>
        <taxon>Platyhelminthes</taxon>
        <taxon>Cestoda</taxon>
        <taxon>Eucestoda</taxon>
        <taxon>Cyclophyllidea</taxon>
        <taxon>Taeniidae</taxon>
        <taxon>Hydatigera</taxon>
    </lineage>
</organism>
<dbReference type="EMBL" id="UYWX01009570">
    <property type="protein sequence ID" value="VDM27896.1"/>
    <property type="molecule type" value="Genomic_DNA"/>
</dbReference>
<evidence type="ECO:0000313" key="2">
    <source>
        <dbReference type="EMBL" id="VDM27896.1"/>
    </source>
</evidence>
<evidence type="ECO:0000313" key="4">
    <source>
        <dbReference type="WBParaSite" id="TTAC_0000590101-mRNA-1"/>
    </source>
</evidence>
<dbReference type="Proteomes" id="UP000274429">
    <property type="component" value="Unassembled WGS sequence"/>
</dbReference>
<protein>
    <submittedName>
        <fullName evidence="2 4">Uncharacterized protein</fullName>
    </submittedName>
</protein>
<sequence>MHPIFTPSKWTTNASNIEQQEKQEDGDSESAGALANAGRDQMPPELEHFERIPFPDAVEQQFEETLCHLQMKPSTIRSLEEAEALVQSVERRYTQRMVQLMQSYGLNPPKGSSRTGVMETISEEAPKGLNQFHHRSSVANVSFVNEETGEKGSFQRLVWKGMNSFPNATEAT</sequence>
<proteinExistence type="predicted"/>
<name>A0A0R3WYR1_HYDTA</name>
<accession>A0A0R3WYR1</accession>
<gene>
    <name evidence="2" type="ORF">TTAC_LOCUS5889</name>
</gene>
<evidence type="ECO:0000313" key="3">
    <source>
        <dbReference type="Proteomes" id="UP000274429"/>
    </source>
</evidence>
<dbReference type="WBParaSite" id="TTAC_0000590101-mRNA-1">
    <property type="protein sequence ID" value="TTAC_0000590101-mRNA-1"/>
    <property type="gene ID" value="TTAC_0000590101"/>
</dbReference>
<feature type="region of interest" description="Disordered" evidence="1">
    <location>
        <begin position="1"/>
        <end position="42"/>
    </location>
</feature>
<reference evidence="4" key="1">
    <citation type="submission" date="2017-02" db="UniProtKB">
        <authorList>
            <consortium name="WormBaseParasite"/>
        </authorList>
    </citation>
    <scope>IDENTIFICATION</scope>
</reference>
<dbReference type="AlphaFoldDB" id="A0A0R3WYR1"/>
<keyword evidence="3" id="KW-1185">Reference proteome</keyword>
<dbReference type="STRING" id="6205.A0A0R3WYR1"/>
<feature type="compositionally biased region" description="Polar residues" evidence="1">
    <location>
        <begin position="8"/>
        <end position="18"/>
    </location>
</feature>